<feature type="transmembrane region" description="Helical" evidence="1">
    <location>
        <begin position="33"/>
        <end position="51"/>
    </location>
</feature>
<keyword evidence="3" id="KW-1185">Reference proteome</keyword>
<proteinExistence type="predicted"/>
<evidence type="ECO:0000313" key="3">
    <source>
        <dbReference type="Proteomes" id="UP000241769"/>
    </source>
</evidence>
<dbReference type="InParanoid" id="A0A2P6NXU9"/>
<gene>
    <name evidence="2" type="ORF">PROFUN_00252</name>
</gene>
<keyword evidence="1" id="KW-1133">Transmembrane helix</keyword>
<evidence type="ECO:0000313" key="2">
    <source>
        <dbReference type="EMBL" id="PRP88784.1"/>
    </source>
</evidence>
<dbReference type="EMBL" id="MDYQ01000007">
    <property type="protein sequence ID" value="PRP88784.1"/>
    <property type="molecule type" value="Genomic_DNA"/>
</dbReference>
<accession>A0A2P6NXU9</accession>
<name>A0A2P6NXU9_9EUKA</name>
<evidence type="ECO:0008006" key="4">
    <source>
        <dbReference type="Google" id="ProtNLM"/>
    </source>
</evidence>
<keyword evidence="1" id="KW-0812">Transmembrane</keyword>
<dbReference type="Proteomes" id="UP000241769">
    <property type="component" value="Unassembled WGS sequence"/>
</dbReference>
<evidence type="ECO:0000256" key="1">
    <source>
        <dbReference type="SAM" id="Phobius"/>
    </source>
</evidence>
<feature type="transmembrane region" description="Helical" evidence="1">
    <location>
        <begin position="71"/>
        <end position="93"/>
    </location>
</feature>
<organism evidence="2 3">
    <name type="scientific">Planoprotostelium fungivorum</name>
    <dbReference type="NCBI Taxonomy" id="1890364"/>
    <lineage>
        <taxon>Eukaryota</taxon>
        <taxon>Amoebozoa</taxon>
        <taxon>Evosea</taxon>
        <taxon>Variosea</taxon>
        <taxon>Cavosteliida</taxon>
        <taxon>Cavosteliaceae</taxon>
        <taxon>Planoprotostelium</taxon>
    </lineage>
</organism>
<reference evidence="2 3" key="1">
    <citation type="journal article" date="2018" name="Genome Biol. Evol.">
        <title>Multiple Roots of Fruiting Body Formation in Amoebozoa.</title>
        <authorList>
            <person name="Hillmann F."/>
            <person name="Forbes G."/>
            <person name="Novohradska S."/>
            <person name="Ferling I."/>
            <person name="Riege K."/>
            <person name="Groth M."/>
            <person name="Westermann M."/>
            <person name="Marz M."/>
            <person name="Spaller T."/>
            <person name="Winckler T."/>
            <person name="Schaap P."/>
            <person name="Glockner G."/>
        </authorList>
    </citation>
    <scope>NUCLEOTIDE SEQUENCE [LARGE SCALE GENOMIC DNA]</scope>
    <source>
        <strain evidence="2 3">Jena</strain>
    </source>
</reference>
<sequence length="152" mass="16476">MSQQPEKLTTLEAIKLLKGEEKKTVENFISGQIWRGTVGFAIGALLARSLVIKKPRVNQLYSRMLHLPSGAINVISVAALGGLGSGAGLVIGYNSFMNNLKATRGKLGMISRETMEGLSTDDEMAEILQTFNTTKQDHEKIQGGARKSAEEK</sequence>
<protein>
    <recommendedName>
        <fullName evidence="4">Transmembrane protein</fullName>
    </recommendedName>
</protein>
<comment type="caution">
    <text evidence="2">The sequence shown here is derived from an EMBL/GenBank/DDBJ whole genome shotgun (WGS) entry which is preliminary data.</text>
</comment>
<dbReference type="AlphaFoldDB" id="A0A2P6NXU9"/>
<keyword evidence="1" id="KW-0472">Membrane</keyword>